<comment type="caution">
    <text evidence="1">The sequence shown here is derived from an EMBL/GenBank/DDBJ whole genome shotgun (WGS) entry which is preliminary data.</text>
</comment>
<name>A0A0F9I1D4_9ZZZZ</name>
<dbReference type="AlphaFoldDB" id="A0A0F9I1D4"/>
<gene>
    <name evidence="1" type="ORF">LCGC14_1997310</name>
</gene>
<dbReference type="EMBL" id="LAZR01022638">
    <property type="protein sequence ID" value="KKL81187.1"/>
    <property type="molecule type" value="Genomic_DNA"/>
</dbReference>
<evidence type="ECO:0000313" key="1">
    <source>
        <dbReference type="EMBL" id="KKL81187.1"/>
    </source>
</evidence>
<sequence length="82" mass="8090">MAVANTGNLVIGTVAGLGKELGGSSKAELAVPEKIVYVTADPDGVLTSVTGSDIAYDIVGGDYYIGDITNGAGGSAWAVLTT</sequence>
<proteinExistence type="predicted"/>
<reference evidence="1" key="1">
    <citation type="journal article" date="2015" name="Nature">
        <title>Complex archaea that bridge the gap between prokaryotes and eukaryotes.</title>
        <authorList>
            <person name="Spang A."/>
            <person name="Saw J.H."/>
            <person name="Jorgensen S.L."/>
            <person name="Zaremba-Niedzwiedzka K."/>
            <person name="Martijn J."/>
            <person name="Lind A.E."/>
            <person name="van Eijk R."/>
            <person name="Schleper C."/>
            <person name="Guy L."/>
            <person name="Ettema T.J."/>
        </authorList>
    </citation>
    <scope>NUCLEOTIDE SEQUENCE</scope>
</reference>
<organism evidence="1">
    <name type="scientific">marine sediment metagenome</name>
    <dbReference type="NCBI Taxonomy" id="412755"/>
    <lineage>
        <taxon>unclassified sequences</taxon>
        <taxon>metagenomes</taxon>
        <taxon>ecological metagenomes</taxon>
    </lineage>
</organism>
<accession>A0A0F9I1D4</accession>
<protein>
    <submittedName>
        <fullName evidence="1">Uncharacterized protein</fullName>
    </submittedName>
</protein>